<dbReference type="Pfam" id="PF05804">
    <property type="entry name" value="KAP"/>
    <property type="match status" value="1"/>
</dbReference>
<keyword evidence="2" id="KW-1185">Reference proteome</keyword>
<evidence type="ECO:0000313" key="2">
    <source>
        <dbReference type="Proteomes" id="UP001196413"/>
    </source>
</evidence>
<dbReference type="Proteomes" id="UP001196413">
    <property type="component" value="Unassembled WGS sequence"/>
</dbReference>
<proteinExistence type="predicted"/>
<gene>
    <name evidence="1" type="ORF">KIN20_023298</name>
</gene>
<dbReference type="AlphaFoldDB" id="A0AAD5QVB4"/>
<dbReference type="EMBL" id="JAHQIW010004709">
    <property type="protein sequence ID" value="KAJ1363430.1"/>
    <property type="molecule type" value="Genomic_DNA"/>
</dbReference>
<reference evidence="1" key="1">
    <citation type="submission" date="2021-06" db="EMBL/GenBank/DDBJ databases">
        <title>Parelaphostrongylus tenuis whole genome reference sequence.</title>
        <authorList>
            <person name="Garwood T.J."/>
            <person name="Larsen P.A."/>
            <person name="Fountain-Jones N.M."/>
            <person name="Garbe J.R."/>
            <person name="Macchietto M.G."/>
            <person name="Kania S.A."/>
            <person name="Gerhold R.W."/>
            <person name="Richards J.E."/>
            <person name="Wolf T.M."/>
        </authorList>
    </citation>
    <scope>NUCLEOTIDE SEQUENCE</scope>
    <source>
        <strain evidence="1">MNPRO001-30</strain>
        <tissue evidence="1">Meninges</tissue>
    </source>
</reference>
<protein>
    <submittedName>
        <fullName evidence="1">Uncharacterized protein</fullName>
    </submittedName>
</protein>
<accession>A0AAD5QVB4</accession>
<sequence>MAKEWAHRIAGERFRWYNAQWLDTVADGSPCESERVVIDDDHVPGMLFHDHSDDDFDLAADEPLF</sequence>
<organism evidence="1 2">
    <name type="scientific">Parelaphostrongylus tenuis</name>
    <name type="common">Meningeal worm</name>
    <dbReference type="NCBI Taxonomy" id="148309"/>
    <lineage>
        <taxon>Eukaryota</taxon>
        <taxon>Metazoa</taxon>
        <taxon>Ecdysozoa</taxon>
        <taxon>Nematoda</taxon>
        <taxon>Chromadorea</taxon>
        <taxon>Rhabditida</taxon>
        <taxon>Rhabditina</taxon>
        <taxon>Rhabditomorpha</taxon>
        <taxon>Strongyloidea</taxon>
        <taxon>Metastrongylidae</taxon>
        <taxon>Parelaphostrongylus</taxon>
    </lineage>
</organism>
<evidence type="ECO:0000313" key="1">
    <source>
        <dbReference type="EMBL" id="KAJ1363430.1"/>
    </source>
</evidence>
<name>A0AAD5QVB4_PARTN</name>
<comment type="caution">
    <text evidence="1">The sequence shown here is derived from an EMBL/GenBank/DDBJ whole genome shotgun (WGS) entry which is preliminary data.</text>
</comment>